<dbReference type="PROSITE" id="PS00216">
    <property type="entry name" value="SUGAR_TRANSPORT_1"/>
    <property type="match status" value="1"/>
</dbReference>
<protein>
    <submittedName>
        <fullName evidence="7">Major facilitator transporter</fullName>
    </submittedName>
</protein>
<dbReference type="Gene3D" id="1.20.1250.20">
    <property type="entry name" value="MFS general substrate transporter like domains"/>
    <property type="match status" value="1"/>
</dbReference>
<dbReference type="InterPro" id="IPR011701">
    <property type="entry name" value="MFS"/>
</dbReference>
<dbReference type="RefSeq" id="WP_062092840.1">
    <property type="nucleotide sequence ID" value="NZ_FCOK02000122.1"/>
</dbReference>
<dbReference type="GO" id="GO:0046943">
    <property type="term" value="F:carboxylic acid transmembrane transporter activity"/>
    <property type="evidence" value="ECO:0007669"/>
    <property type="project" value="TreeGrafter"/>
</dbReference>
<dbReference type="EMBL" id="FCOK02000122">
    <property type="protein sequence ID" value="SAL72527.1"/>
    <property type="molecule type" value="Genomic_DNA"/>
</dbReference>
<dbReference type="PROSITE" id="PS50850">
    <property type="entry name" value="MFS"/>
    <property type="match status" value="1"/>
</dbReference>
<feature type="transmembrane region" description="Helical" evidence="5">
    <location>
        <begin position="337"/>
        <end position="360"/>
    </location>
</feature>
<dbReference type="Proteomes" id="UP000054683">
    <property type="component" value="Unassembled WGS sequence"/>
</dbReference>
<feature type="transmembrane region" description="Helical" evidence="5">
    <location>
        <begin position="52"/>
        <end position="77"/>
    </location>
</feature>
<reference evidence="7 8" key="1">
    <citation type="submission" date="2016-01" db="EMBL/GenBank/DDBJ databases">
        <authorList>
            <person name="Oliw E.H."/>
        </authorList>
    </citation>
    <scope>NUCLEOTIDE SEQUENCE [LARGE SCALE GENOMIC DNA]</scope>
    <source>
        <strain evidence="7">LMG 27134</strain>
    </source>
</reference>
<feature type="domain" description="Major facilitator superfamily (MFS) profile" evidence="6">
    <location>
        <begin position="23"/>
        <end position="425"/>
    </location>
</feature>
<feature type="transmembrane region" description="Helical" evidence="5">
    <location>
        <begin position="181"/>
        <end position="200"/>
    </location>
</feature>
<feature type="transmembrane region" description="Helical" evidence="5">
    <location>
        <begin position="372"/>
        <end position="395"/>
    </location>
</feature>
<dbReference type="Pfam" id="PF07690">
    <property type="entry name" value="MFS_1"/>
    <property type="match status" value="1"/>
</dbReference>
<organism evidence="7 8">
    <name type="scientific">Caballeronia udeis</name>
    <dbReference type="NCBI Taxonomy" id="1232866"/>
    <lineage>
        <taxon>Bacteria</taxon>
        <taxon>Pseudomonadati</taxon>
        <taxon>Pseudomonadota</taxon>
        <taxon>Betaproteobacteria</taxon>
        <taxon>Burkholderiales</taxon>
        <taxon>Burkholderiaceae</taxon>
        <taxon>Caballeronia</taxon>
    </lineage>
</organism>
<dbReference type="OrthoDB" id="183263at2"/>
<accession>A0A158JUN8</accession>
<dbReference type="InterPro" id="IPR005829">
    <property type="entry name" value="Sugar_transporter_CS"/>
</dbReference>
<feature type="transmembrane region" description="Helical" evidence="5">
    <location>
        <begin position="270"/>
        <end position="288"/>
    </location>
</feature>
<keyword evidence="2 5" id="KW-0812">Transmembrane</keyword>
<dbReference type="PANTHER" id="PTHR23508:SF10">
    <property type="entry name" value="CARBOXYLIC ACID TRANSPORTER PROTEIN HOMOLOG"/>
    <property type="match status" value="1"/>
</dbReference>
<proteinExistence type="predicted"/>
<dbReference type="GO" id="GO:0005886">
    <property type="term" value="C:plasma membrane"/>
    <property type="evidence" value="ECO:0007669"/>
    <property type="project" value="TreeGrafter"/>
</dbReference>
<feature type="transmembrane region" description="Helical" evidence="5">
    <location>
        <begin position="147"/>
        <end position="169"/>
    </location>
</feature>
<evidence type="ECO:0000256" key="3">
    <source>
        <dbReference type="ARBA" id="ARBA00022989"/>
    </source>
</evidence>
<evidence type="ECO:0000259" key="6">
    <source>
        <dbReference type="PROSITE" id="PS50850"/>
    </source>
</evidence>
<evidence type="ECO:0000256" key="2">
    <source>
        <dbReference type="ARBA" id="ARBA00022692"/>
    </source>
</evidence>
<comment type="subcellular location">
    <subcellularLocation>
        <location evidence="1">Membrane</location>
        <topology evidence="1">Multi-pass membrane protein</topology>
    </subcellularLocation>
</comment>
<sequence>METLSRAPATEIEVSSRFVRYATLGGTWGAWLFDALDATIFSFVILSISNTFGATLGQVVSIAAWFLLATGIGGLLLGNLADRIGRKRALLVSVLTYATGTLLCGFAHSVTELSVYRFAVGVGVGGLWSAAVALVGEVWPATSRAKAMALMQTGWSAGSLLAAIFAWTLLDASDPASWRHLFIVAAIPAYGVALLILVFVKESPVWLENREFLRNNKNKAGLLEIFKGDLRKTTLLALAISILGMYGYWIIMTFTPTYLQSVLHVRIDQAPVFLVWTGLGATLGYVLYGELAERVGRRQAFAAFFFGIALAIPVFAYGARMIPLQDGRLAWTTGNIAIIGVLSALLGFFTGYFSGFGAWYAELFPTSVRSTAAGFCFNFGRVSAIAGIKLVPMLIPVLGFTLTYCMASMTYLCAAALVFTLRETQGTQLTSGN</sequence>
<dbReference type="SUPFAM" id="SSF103473">
    <property type="entry name" value="MFS general substrate transporter"/>
    <property type="match status" value="1"/>
</dbReference>
<keyword evidence="3 5" id="KW-1133">Transmembrane helix</keyword>
<gene>
    <name evidence="7" type="ORF">AWB69_08824</name>
</gene>
<feature type="transmembrane region" description="Helical" evidence="5">
    <location>
        <begin position="21"/>
        <end position="46"/>
    </location>
</feature>
<feature type="transmembrane region" description="Helical" evidence="5">
    <location>
        <begin position="115"/>
        <end position="135"/>
    </location>
</feature>
<keyword evidence="4 5" id="KW-0472">Membrane</keyword>
<dbReference type="PANTHER" id="PTHR23508">
    <property type="entry name" value="CARBOXYLIC ACID TRANSPORTER PROTEIN HOMOLOG"/>
    <property type="match status" value="1"/>
</dbReference>
<name>A0A158JUN8_9BURK</name>
<evidence type="ECO:0000313" key="8">
    <source>
        <dbReference type="Proteomes" id="UP000054683"/>
    </source>
</evidence>
<evidence type="ECO:0000256" key="4">
    <source>
        <dbReference type="ARBA" id="ARBA00023136"/>
    </source>
</evidence>
<evidence type="ECO:0000313" key="7">
    <source>
        <dbReference type="EMBL" id="SAL72527.1"/>
    </source>
</evidence>
<dbReference type="InterPro" id="IPR036259">
    <property type="entry name" value="MFS_trans_sf"/>
</dbReference>
<dbReference type="AlphaFoldDB" id="A0A158JUN8"/>
<feature type="transmembrane region" description="Helical" evidence="5">
    <location>
        <begin position="300"/>
        <end position="317"/>
    </location>
</feature>
<evidence type="ECO:0000256" key="5">
    <source>
        <dbReference type="SAM" id="Phobius"/>
    </source>
</evidence>
<dbReference type="InterPro" id="IPR020846">
    <property type="entry name" value="MFS_dom"/>
</dbReference>
<feature type="transmembrane region" description="Helical" evidence="5">
    <location>
        <begin position="235"/>
        <end position="258"/>
    </location>
</feature>
<feature type="transmembrane region" description="Helical" evidence="5">
    <location>
        <begin position="401"/>
        <end position="421"/>
    </location>
</feature>
<evidence type="ECO:0000256" key="1">
    <source>
        <dbReference type="ARBA" id="ARBA00004141"/>
    </source>
</evidence>
<feature type="transmembrane region" description="Helical" evidence="5">
    <location>
        <begin position="89"/>
        <end position="109"/>
    </location>
</feature>